<keyword evidence="8" id="KW-1185">Reference proteome</keyword>
<dbReference type="InterPro" id="IPR049914">
    <property type="entry name" value="PHD1-3/5-6"/>
</dbReference>
<accession>A0ABP0Z6Z0</accession>
<protein>
    <recommendedName>
        <fullName evidence="6">Zinc finger PHD-type domain-containing protein</fullName>
    </recommendedName>
</protein>
<gene>
    <name evidence="7" type="ORF">CITCOLO1_LOCUS19433</name>
</gene>
<keyword evidence="2" id="KW-0863">Zinc-finger</keyword>
<dbReference type="InterPro" id="IPR013083">
    <property type="entry name" value="Znf_RING/FYVE/PHD"/>
</dbReference>
<dbReference type="SMART" id="SM00249">
    <property type="entry name" value="PHD"/>
    <property type="match status" value="1"/>
</dbReference>
<evidence type="ECO:0000256" key="4">
    <source>
        <dbReference type="ARBA" id="ARBA00023015"/>
    </source>
</evidence>
<proteinExistence type="predicted"/>
<dbReference type="Proteomes" id="UP001642487">
    <property type="component" value="Chromosome 8"/>
</dbReference>
<dbReference type="SUPFAM" id="SSF57903">
    <property type="entry name" value="FYVE/PHD zinc finger"/>
    <property type="match status" value="1"/>
</dbReference>
<dbReference type="Gene3D" id="3.30.40.10">
    <property type="entry name" value="Zinc/RING finger domain, C3HC4 (zinc finger)"/>
    <property type="match status" value="1"/>
</dbReference>
<organism evidence="7 8">
    <name type="scientific">Citrullus colocynthis</name>
    <name type="common">colocynth</name>
    <dbReference type="NCBI Taxonomy" id="252529"/>
    <lineage>
        <taxon>Eukaryota</taxon>
        <taxon>Viridiplantae</taxon>
        <taxon>Streptophyta</taxon>
        <taxon>Embryophyta</taxon>
        <taxon>Tracheophyta</taxon>
        <taxon>Spermatophyta</taxon>
        <taxon>Magnoliopsida</taxon>
        <taxon>eudicotyledons</taxon>
        <taxon>Gunneridae</taxon>
        <taxon>Pentapetalae</taxon>
        <taxon>rosids</taxon>
        <taxon>fabids</taxon>
        <taxon>Cucurbitales</taxon>
        <taxon>Cucurbitaceae</taxon>
        <taxon>Benincaseae</taxon>
        <taxon>Citrullus</taxon>
    </lineage>
</organism>
<name>A0ABP0Z6Z0_9ROSI</name>
<dbReference type="InterPro" id="IPR011011">
    <property type="entry name" value="Znf_FYVE_PHD"/>
</dbReference>
<evidence type="ECO:0000256" key="3">
    <source>
        <dbReference type="ARBA" id="ARBA00022833"/>
    </source>
</evidence>
<dbReference type="InterPro" id="IPR001965">
    <property type="entry name" value="Znf_PHD"/>
</dbReference>
<dbReference type="PANTHER" id="PTHR33304:SF36">
    <property type="entry name" value="GB|AAF26970.1-RELATED"/>
    <property type="match status" value="1"/>
</dbReference>
<dbReference type="EMBL" id="OZ021742">
    <property type="protein sequence ID" value="CAK9327066.1"/>
    <property type="molecule type" value="Genomic_DNA"/>
</dbReference>
<sequence>MDTHNHNTDDICDVCGDVGYNEVIFTCSFCTKARQHSYCMGDHSVRNIPENWVCESCKANPRIVDESQQPFQLETETLYGIPNVDESEHPFQSKTETIYETVDADSFVGQQFHQGSTDSKGCFHNSKWYSCS</sequence>
<evidence type="ECO:0000256" key="5">
    <source>
        <dbReference type="ARBA" id="ARBA00023163"/>
    </source>
</evidence>
<evidence type="ECO:0000256" key="2">
    <source>
        <dbReference type="ARBA" id="ARBA00022771"/>
    </source>
</evidence>
<feature type="domain" description="Zinc finger PHD-type" evidence="6">
    <location>
        <begin position="11"/>
        <end position="58"/>
    </location>
</feature>
<dbReference type="PANTHER" id="PTHR33304">
    <property type="match status" value="1"/>
</dbReference>
<evidence type="ECO:0000256" key="1">
    <source>
        <dbReference type="ARBA" id="ARBA00022723"/>
    </source>
</evidence>
<keyword evidence="4" id="KW-0805">Transcription regulation</keyword>
<dbReference type="InterPro" id="IPR019786">
    <property type="entry name" value="Zinc_finger_PHD-type_CS"/>
</dbReference>
<evidence type="ECO:0000313" key="7">
    <source>
        <dbReference type="EMBL" id="CAK9327066.1"/>
    </source>
</evidence>
<dbReference type="PROSITE" id="PS01359">
    <property type="entry name" value="ZF_PHD_1"/>
    <property type="match status" value="1"/>
</dbReference>
<keyword evidence="3" id="KW-0862">Zinc</keyword>
<keyword evidence="5" id="KW-0804">Transcription</keyword>
<evidence type="ECO:0000313" key="8">
    <source>
        <dbReference type="Proteomes" id="UP001642487"/>
    </source>
</evidence>
<reference evidence="7 8" key="1">
    <citation type="submission" date="2024-03" db="EMBL/GenBank/DDBJ databases">
        <authorList>
            <person name="Gkanogiannis A."/>
            <person name="Becerra Lopez-Lavalle L."/>
        </authorList>
    </citation>
    <scope>NUCLEOTIDE SEQUENCE [LARGE SCALE GENOMIC DNA]</scope>
</reference>
<evidence type="ECO:0000259" key="6">
    <source>
        <dbReference type="SMART" id="SM00249"/>
    </source>
</evidence>
<keyword evidence="1" id="KW-0479">Metal-binding</keyword>